<protein>
    <recommendedName>
        <fullName evidence="1">non-specific serine/threonine protein kinase</fullName>
        <ecNumber evidence="1">2.7.11.1</ecNumber>
    </recommendedName>
</protein>
<dbReference type="GO" id="GO:0000245">
    <property type="term" value="P:spliceosomal complex assembly"/>
    <property type="evidence" value="ECO:0007669"/>
    <property type="project" value="TreeGrafter"/>
</dbReference>
<gene>
    <name evidence="11" type="ORF">FE257_000680</name>
</gene>
<keyword evidence="2" id="KW-0723">Serine/threonine-protein kinase</keyword>
<reference evidence="11" key="2">
    <citation type="submission" date="2020-02" db="EMBL/GenBank/DDBJ databases">
        <authorList>
            <person name="Gilchrist C.L.M."/>
            <person name="Chooi Y.-H."/>
        </authorList>
    </citation>
    <scope>NUCLEOTIDE SEQUENCE</scope>
    <source>
        <strain evidence="11">MST-FP2251</strain>
    </source>
</reference>
<keyword evidence="3" id="KW-0808">Transferase</keyword>
<dbReference type="AlphaFoldDB" id="A0AAD4CEW6"/>
<dbReference type="GO" id="GO:0005524">
    <property type="term" value="F:ATP binding"/>
    <property type="evidence" value="ECO:0007669"/>
    <property type="project" value="UniProtKB-UniRule"/>
</dbReference>
<evidence type="ECO:0000256" key="1">
    <source>
        <dbReference type="ARBA" id="ARBA00012513"/>
    </source>
</evidence>
<dbReference type="InterPro" id="IPR017441">
    <property type="entry name" value="Protein_kinase_ATP_BS"/>
</dbReference>
<evidence type="ECO:0000256" key="5">
    <source>
        <dbReference type="ARBA" id="ARBA00022777"/>
    </source>
</evidence>
<proteinExistence type="predicted"/>
<evidence type="ECO:0000256" key="6">
    <source>
        <dbReference type="ARBA" id="ARBA00022840"/>
    </source>
</evidence>
<evidence type="ECO:0000313" key="12">
    <source>
        <dbReference type="Proteomes" id="UP001194746"/>
    </source>
</evidence>
<dbReference type="InterPro" id="IPR000719">
    <property type="entry name" value="Prot_kinase_dom"/>
</dbReference>
<dbReference type="PANTHER" id="PTHR47634">
    <property type="entry name" value="PROTEIN KINASE DOMAIN-CONTAINING PROTEIN-RELATED"/>
    <property type="match status" value="1"/>
</dbReference>
<dbReference type="Gene3D" id="1.10.510.10">
    <property type="entry name" value="Transferase(Phosphotransferase) domain 1"/>
    <property type="match status" value="1"/>
</dbReference>
<dbReference type="GO" id="GO:0050684">
    <property type="term" value="P:regulation of mRNA processing"/>
    <property type="evidence" value="ECO:0007669"/>
    <property type="project" value="TreeGrafter"/>
</dbReference>
<dbReference type="SMART" id="SM00220">
    <property type="entry name" value="S_TKc"/>
    <property type="match status" value="1"/>
</dbReference>
<keyword evidence="12" id="KW-1185">Reference proteome</keyword>
<evidence type="ECO:0000256" key="4">
    <source>
        <dbReference type="ARBA" id="ARBA00022741"/>
    </source>
</evidence>
<feature type="domain" description="Protein kinase" evidence="10">
    <location>
        <begin position="102"/>
        <end position="470"/>
    </location>
</feature>
<keyword evidence="4 9" id="KW-0547">Nucleotide-binding</keyword>
<reference evidence="11" key="1">
    <citation type="journal article" date="2019" name="Beilstein J. Org. Chem.">
        <title>Nanangenines: drimane sesquiterpenoids as the dominant metabolite cohort of a novel Australian fungus, Aspergillus nanangensis.</title>
        <authorList>
            <person name="Lacey H.J."/>
            <person name="Gilchrist C.L.M."/>
            <person name="Crombie A."/>
            <person name="Kalaitzis J.A."/>
            <person name="Vuong D."/>
            <person name="Rutledge P.J."/>
            <person name="Turner P."/>
            <person name="Pitt J.I."/>
            <person name="Lacey E."/>
            <person name="Chooi Y.H."/>
            <person name="Piggott A.M."/>
        </authorList>
    </citation>
    <scope>NUCLEOTIDE SEQUENCE</scope>
    <source>
        <strain evidence="11">MST-FP2251</strain>
    </source>
</reference>
<evidence type="ECO:0000256" key="2">
    <source>
        <dbReference type="ARBA" id="ARBA00022527"/>
    </source>
</evidence>
<dbReference type="PROSITE" id="PS50011">
    <property type="entry name" value="PROTEIN_KINASE_DOM"/>
    <property type="match status" value="1"/>
</dbReference>
<dbReference type="PROSITE" id="PS00107">
    <property type="entry name" value="PROTEIN_KINASE_ATP"/>
    <property type="match status" value="1"/>
</dbReference>
<dbReference type="EMBL" id="VCAU01000102">
    <property type="protein sequence ID" value="KAF9885154.1"/>
    <property type="molecule type" value="Genomic_DNA"/>
</dbReference>
<evidence type="ECO:0000259" key="10">
    <source>
        <dbReference type="PROSITE" id="PS50011"/>
    </source>
</evidence>
<dbReference type="SUPFAM" id="SSF56112">
    <property type="entry name" value="Protein kinase-like (PK-like)"/>
    <property type="match status" value="1"/>
</dbReference>
<sequence>MARSPKVAAPFLYDFSTQVITRGVISLPWPKTSRQIGNLGVRSSSRLSFNPSLALTAMPRSNDEAKGPLFTYNWIDGVEPLEKYRPGGYHPIMIGDLLHERYRIVDKLGFGGYSTVWLARDTCLERYVAVKVGIAESNLREPAILRALSAPSTSSWPASWGRRSVPVLLDEFDVNGPNGSHRCYTTTPARCDLREVSFSRLFPLEVARALSGGLAMAIAYMHSQGYAHGDVHLRNVLVKLPSNFDHLSINQLYDQYGEPETVPITKREGGALPWNIPPKAVLPIYLGKNAEDFTLSDVHVLLNDFGEAFAPGLETRQGQDCHTPLAVRPPEALFEPQLPLSYSADIWSLATTIWEILGMKALFSSEYTSAEEIVSQQIDVLGPIPLSWWECWEERNQFFDENGHPKVGRYVWPPIDQAFDEGVQEYRRKLKAGEFDQEESAAILDLMRRMLAFQPEERPTAGEILQSEWMVKWVLPGLNRSLQQDGA</sequence>
<dbReference type="PANTHER" id="PTHR47634:SF9">
    <property type="entry name" value="PROTEIN KINASE DOMAIN-CONTAINING PROTEIN-RELATED"/>
    <property type="match status" value="1"/>
</dbReference>
<comment type="caution">
    <text evidence="11">The sequence shown here is derived from an EMBL/GenBank/DDBJ whole genome shotgun (WGS) entry which is preliminary data.</text>
</comment>
<evidence type="ECO:0000313" key="11">
    <source>
        <dbReference type="EMBL" id="KAF9885154.1"/>
    </source>
</evidence>
<evidence type="ECO:0000256" key="3">
    <source>
        <dbReference type="ARBA" id="ARBA00022679"/>
    </source>
</evidence>
<accession>A0AAD4CEW6</accession>
<dbReference type="GO" id="GO:0005634">
    <property type="term" value="C:nucleus"/>
    <property type="evidence" value="ECO:0007669"/>
    <property type="project" value="TreeGrafter"/>
</dbReference>
<evidence type="ECO:0000256" key="9">
    <source>
        <dbReference type="PROSITE-ProRule" id="PRU10141"/>
    </source>
</evidence>
<name>A0AAD4CEW6_ASPNN</name>
<feature type="binding site" evidence="9">
    <location>
        <position position="131"/>
    </location>
    <ligand>
        <name>ATP</name>
        <dbReference type="ChEBI" id="CHEBI:30616"/>
    </ligand>
</feature>
<comment type="catalytic activity">
    <reaction evidence="8">
        <text>L-seryl-[protein] + ATP = O-phospho-L-seryl-[protein] + ADP + H(+)</text>
        <dbReference type="Rhea" id="RHEA:17989"/>
        <dbReference type="Rhea" id="RHEA-COMP:9863"/>
        <dbReference type="Rhea" id="RHEA-COMP:11604"/>
        <dbReference type="ChEBI" id="CHEBI:15378"/>
        <dbReference type="ChEBI" id="CHEBI:29999"/>
        <dbReference type="ChEBI" id="CHEBI:30616"/>
        <dbReference type="ChEBI" id="CHEBI:83421"/>
        <dbReference type="ChEBI" id="CHEBI:456216"/>
        <dbReference type="EC" id="2.7.11.1"/>
    </reaction>
</comment>
<keyword evidence="6 9" id="KW-0067">ATP-binding</keyword>
<comment type="catalytic activity">
    <reaction evidence="7">
        <text>L-threonyl-[protein] + ATP = O-phospho-L-threonyl-[protein] + ADP + H(+)</text>
        <dbReference type="Rhea" id="RHEA:46608"/>
        <dbReference type="Rhea" id="RHEA-COMP:11060"/>
        <dbReference type="Rhea" id="RHEA-COMP:11605"/>
        <dbReference type="ChEBI" id="CHEBI:15378"/>
        <dbReference type="ChEBI" id="CHEBI:30013"/>
        <dbReference type="ChEBI" id="CHEBI:30616"/>
        <dbReference type="ChEBI" id="CHEBI:61977"/>
        <dbReference type="ChEBI" id="CHEBI:456216"/>
        <dbReference type="EC" id="2.7.11.1"/>
    </reaction>
</comment>
<dbReference type="GO" id="GO:0005737">
    <property type="term" value="C:cytoplasm"/>
    <property type="evidence" value="ECO:0007669"/>
    <property type="project" value="TreeGrafter"/>
</dbReference>
<keyword evidence="5" id="KW-0418">Kinase</keyword>
<dbReference type="Gene3D" id="3.30.200.20">
    <property type="entry name" value="Phosphorylase Kinase, domain 1"/>
    <property type="match status" value="1"/>
</dbReference>
<dbReference type="GO" id="GO:0004674">
    <property type="term" value="F:protein serine/threonine kinase activity"/>
    <property type="evidence" value="ECO:0007669"/>
    <property type="project" value="UniProtKB-KW"/>
</dbReference>
<dbReference type="Proteomes" id="UP001194746">
    <property type="component" value="Unassembled WGS sequence"/>
</dbReference>
<evidence type="ECO:0000256" key="8">
    <source>
        <dbReference type="ARBA" id="ARBA00048679"/>
    </source>
</evidence>
<dbReference type="InterPro" id="IPR011009">
    <property type="entry name" value="Kinase-like_dom_sf"/>
</dbReference>
<dbReference type="Pfam" id="PF00069">
    <property type="entry name" value="Pkinase"/>
    <property type="match status" value="1"/>
</dbReference>
<evidence type="ECO:0000256" key="7">
    <source>
        <dbReference type="ARBA" id="ARBA00047899"/>
    </source>
</evidence>
<organism evidence="11 12">
    <name type="scientific">Aspergillus nanangensis</name>
    <dbReference type="NCBI Taxonomy" id="2582783"/>
    <lineage>
        <taxon>Eukaryota</taxon>
        <taxon>Fungi</taxon>
        <taxon>Dikarya</taxon>
        <taxon>Ascomycota</taxon>
        <taxon>Pezizomycotina</taxon>
        <taxon>Eurotiomycetes</taxon>
        <taxon>Eurotiomycetidae</taxon>
        <taxon>Eurotiales</taxon>
        <taxon>Aspergillaceae</taxon>
        <taxon>Aspergillus</taxon>
        <taxon>Aspergillus subgen. Circumdati</taxon>
    </lineage>
</organism>
<dbReference type="EC" id="2.7.11.1" evidence="1"/>
<dbReference type="InterPro" id="IPR051334">
    <property type="entry name" value="SRPK"/>
</dbReference>